<dbReference type="GeneID" id="303488254"/>
<evidence type="ECO:0000313" key="4">
    <source>
        <dbReference type="EMBL" id="SPC17914.1"/>
    </source>
</evidence>
<reference evidence="5" key="1">
    <citation type="submission" date="2018-01" db="EMBL/GenBank/DDBJ databases">
        <authorList>
            <person name="Gaut B.S."/>
            <person name="Morton B.R."/>
            <person name="Clegg M.T."/>
            <person name="Duvall M.R."/>
        </authorList>
    </citation>
    <scope>NUCLEOTIDE SEQUENCE [LARGE SCALE GENOMIC DNA]</scope>
</reference>
<proteinExistence type="predicted"/>
<dbReference type="AlphaFoldDB" id="A0A375FLA8"/>
<keyword evidence="6" id="KW-1185">Reference proteome</keyword>
<feature type="region of interest" description="Disordered" evidence="1">
    <location>
        <begin position="77"/>
        <end position="117"/>
    </location>
</feature>
<reference evidence="3 5" key="2">
    <citation type="submission" date="2018-01" db="EMBL/GenBank/DDBJ databases">
        <authorList>
            <person name="Clerissi C."/>
        </authorList>
    </citation>
    <scope>NUCLEOTIDE SEQUENCE</scope>
    <source>
        <strain evidence="3">Cupriavidus oxalaticus LMG 2235</strain>
        <plasmid evidence="5">co2235_mp</plasmid>
    </source>
</reference>
<evidence type="ECO:0000313" key="6">
    <source>
        <dbReference type="Proteomes" id="UP000623307"/>
    </source>
</evidence>
<evidence type="ECO:0000313" key="2">
    <source>
        <dbReference type="EMBL" id="QRQ91719.1"/>
    </source>
</evidence>
<evidence type="ECO:0000256" key="1">
    <source>
        <dbReference type="SAM" id="MobiDB-lite"/>
    </source>
</evidence>
<accession>A0A375FLA8</accession>
<sequence>MSRIVVFLLALILPLQVLSAPWRHLTHAPDRMLEHMVEHARHVLHHHDKDGTIHQSGGGESLAHQLDFDYGTSLSAALPDLPEPPASTRSQTAPLFFASAPPDPYSHLPHPPPRPVR</sequence>
<dbReference type="Proteomes" id="UP000623307">
    <property type="component" value="Chromosome 1"/>
</dbReference>
<dbReference type="OrthoDB" id="8970636at2"/>
<dbReference type="EMBL" id="CP069811">
    <property type="protein sequence ID" value="QRQ91719.1"/>
    <property type="molecule type" value="Genomic_DNA"/>
</dbReference>
<dbReference type="Proteomes" id="UP000256862">
    <property type="component" value="Plasmid CO2235_mp"/>
</dbReference>
<gene>
    <name evidence="4" type="ORF">CO2235_MP10244</name>
    <name evidence="3" type="ORF">CO2235_U1010185</name>
    <name evidence="2" type="ORF">JTE92_01930</name>
</gene>
<dbReference type="EMBL" id="OGUS01000004">
    <property type="protein sequence ID" value="SPC05231.1"/>
    <property type="molecule type" value="Genomic_DNA"/>
</dbReference>
<geneLocation type="plasmid" evidence="5">
    <name>co2235_mp</name>
</geneLocation>
<name>A0A375FLA8_9BURK</name>
<protein>
    <submittedName>
        <fullName evidence="3">Uncharacterized protein</fullName>
    </submittedName>
</protein>
<organism evidence="3 5">
    <name type="scientific">Cupriavidus oxalaticus</name>
    <dbReference type="NCBI Taxonomy" id="96344"/>
    <lineage>
        <taxon>Bacteria</taxon>
        <taxon>Pseudomonadati</taxon>
        <taxon>Pseudomonadota</taxon>
        <taxon>Betaproteobacteria</taxon>
        <taxon>Burkholderiales</taxon>
        <taxon>Burkholderiaceae</taxon>
        <taxon>Cupriavidus</taxon>
    </lineage>
</organism>
<feature type="compositionally biased region" description="Pro residues" evidence="1">
    <location>
        <begin position="101"/>
        <end position="117"/>
    </location>
</feature>
<reference evidence="2 6" key="3">
    <citation type="submission" date="2021-02" db="EMBL/GenBank/DDBJ databases">
        <title>Complete Genome Sequence of Cupriavidus oxalaticus Strain Ox1, a Soil Oxalate-Degrading Species.</title>
        <authorList>
            <person name="Palmieri F."/>
            <person name="Udriet P."/>
            <person name="Deuasquier M."/>
            <person name="Beaudoing E."/>
            <person name="Johnson S.L."/>
            <person name="Davenport K.W."/>
            <person name="Chain P.S."/>
            <person name="Bindschedler S."/>
            <person name="Junier P."/>
        </authorList>
    </citation>
    <scope>NUCLEOTIDE SEQUENCE [LARGE SCALE GENOMIC DNA]</scope>
    <source>
        <strain evidence="2 6">Ox1</strain>
    </source>
</reference>
<dbReference type="RefSeq" id="WP_063239500.1">
    <property type="nucleotide sequence ID" value="NZ_CP069809.1"/>
</dbReference>
<evidence type="ECO:0000313" key="5">
    <source>
        <dbReference type="Proteomes" id="UP000256862"/>
    </source>
</evidence>
<evidence type="ECO:0000313" key="3">
    <source>
        <dbReference type="EMBL" id="SPC05231.1"/>
    </source>
</evidence>
<dbReference type="EMBL" id="OGUS01000132">
    <property type="protein sequence ID" value="SPC17914.1"/>
    <property type="molecule type" value="Genomic_DNA"/>
</dbReference>